<sequence length="114" mass="13005">MEILDFFNQPANRLPGFVILAIFFSMIVVTALLLRRKYKLLSTLSLTTGFFIYLLSSIISLGILTTFLFLNNDSYNNYGVGGSIIRLFISNILSVLVGFFLTTLFYSKQIKRRD</sequence>
<protein>
    <submittedName>
        <fullName evidence="2">Uncharacterized protein</fullName>
    </submittedName>
</protein>
<dbReference type="RefSeq" id="WP_076764721.1">
    <property type="nucleotide sequence ID" value="NZ_MSFI01000009.1"/>
</dbReference>
<keyword evidence="1" id="KW-1133">Transmembrane helix</keyword>
<accession>A0A1V2A9C2</accession>
<reference evidence="2 3" key="1">
    <citation type="submission" date="2016-12" db="EMBL/GenBank/DDBJ databases">
        <title>Domibacillus sp. SAB 38T whole genome sequencing.</title>
        <authorList>
            <person name="Verma A."/>
            <person name="Ojha A.K."/>
            <person name="Krishnamurthi S."/>
        </authorList>
    </citation>
    <scope>NUCLEOTIDE SEQUENCE [LARGE SCALE GENOMIC DNA]</scope>
    <source>
        <strain evidence="2 3">SAB 38</strain>
    </source>
</reference>
<evidence type="ECO:0000313" key="2">
    <source>
        <dbReference type="EMBL" id="OMP67588.1"/>
    </source>
</evidence>
<comment type="caution">
    <text evidence="2">The sequence shown here is derived from an EMBL/GenBank/DDBJ whole genome shotgun (WGS) entry which is preliminary data.</text>
</comment>
<proteinExistence type="predicted"/>
<evidence type="ECO:0000313" key="3">
    <source>
        <dbReference type="Proteomes" id="UP000188613"/>
    </source>
</evidence>
<dbReference type="EMBL" id="MSFI01000009">
    <property type="protein sequence ID" value="OMP67588.1"/>
    <property type="molecule type" value="Genomic_DNA"/>
</dbReference>
<feature type="transmembrane region" description="Helical" evidence="1">
    <location>
        <begin position="14"/>
        <end position="34"/>
    </location>
</feature>
<feature type="transmembrane region" description="Helical" evidence="1">
    <location>
        <begin position="46"/>
        <end position="71"/>
    </location>
</feature>
<feature type="transmembrane region" description="Helical" evidence="1">
    <location>
        <begin position="83"/>
        <end position="106"/>
    </location>
</feature>
<keyword evidence="1" id="KW-0812">Transmembrane</keyword>
<gene>
    <name evidence="2" type="ORF">BTO28_06490</name>
</gene>
<name>A0A1V2A9C2_9BACI</name>
<dbReference type="Proteomes" id="UP000188613">
    <property type="component" value="Unassembled WGS sequence"/>
</dbReference>
<keyword evidence="1" id="KW-0472">Membrane</keyword>
<dbReference type="STRING" id="1714355.BTO28_06490"/>
<keyword evidence="3" id="KW-1185">Reference proteome</keyword>
<evidence type="ECO:0000256" key="1">
    <source>
        <dbReference type="SAM" id="Phobius"/>
    </source>
</evidence>
<organism evidence="2 3">
    <name type="scientific">Domibacillus epiphyticus</name>
    <dbReference type="NCBI Taxonomy" id="1714355"/>
    <lineage>
        <taxon>Bacteria</taxon>
        <taxon>Bacillati</taxon>
        <taxon>Bacillota</taxon>
        <taxon>Bacilli</taxon>
        <taxon>Bacillales</taxon>
        <taxon>Bacillaceae</taxon>
        <taxon>Domibacillus</taxon>
    </lineage>
</organism>
<dbReference type="AlphaFoldDB" id="A0A1V2A9C2"/>